<dbReference type="EMBL" id="VBPA01000327">
    <property type="protein sequence ID" value="TMQ69211.1"/>
    <property type="molecule type" value="Genomic_DNA"/>
</dbReference>
<dbReference type="InterPro" id="IPR011249">
    <property type="entry name" value="Metalloenz_LuxS/M16"/>
</dbReference>
<feature type="domain" description="Peptidase M16 C-terminal" evidence="2">
    <location>
        <begin position="8"/>
        <end position="174"/>
    </location>
</feature>
<evidence type="ECO:0000256" key="1">
    <source>
        <dbReference type="SAM" id="MobiDB-lite"/>
    </source>
</evidence>
<evidence type="ECO:0000259" key="2">
    <source>
        <dbReference type="Pfam" id="PF05193"/>
    </source>
</evidence>
<evidence type="ECO:0000313" key="4">
    <source>
        <dbReference type="Proteomes" id="UP000319836"/>
    </source>
</evidence>
<dbReference type="InterPro" id="IPR007863">
    <property type="entry name" value="Peptidase_M16_C"/>
</dbReference>
<gene>
    <name evidence="3" type="ORF">E6K80_12460</name>
</gene>
<evidence type="ECO:0000313" key="3">
    <source>
        <dbReference type="EMBL" id="TMQ69211.1"/>
    </source>
</evidence>
<dbReference type="SUPFAM" id="SSF63411">
    <property type="entry name" value="LuxS/MPP-like metallohydrolase"/>
    <property type="match status" value="1"/>
</dbReference>
<dbReference type="Gene3D" id="3.30.830.10">
    <property type="entry name" value="Metalloenzyme, LuxS/M16 peptidase-like"/>
    <property type="match status" value="1"/>
</dbReference>
<organism evidence="3 4">
    <name type="scientific">Eiseniibacteriota bacterium</name>
    <dbReference type="NCBI Taxonomy" id="2212470"/>
    <lineage>
        <taxon>Bacteria</taxon>
        <taxon>Candidatus Eiseniibacteriota</taxon>
    </lineage>
</organism>
<dbReference type="Pfam" id="PF05193">
    <property type="entry name" value="Peptidase_M16_C"/>
    <property type="match status" value="1"/>
</dbReference>
<reference evidence="3 4" key="1">
    <citation type="journal article" date="2019" name="Nat. Microbiol.">
        <title>Mediterranean grassland soil C-N compound turnover is dependent on rainfall and depth, and is mediated by genomically divergent microorganisms.</title>
        <authorList>
            <person name="Diamond S."/>
            <person name="Andeer P.F."/>
            <person name="Li Z."/>
            <person name="Crits-Christoph A."/>
            <person name="Burstein D."/>
            <person name="Anantharaman K."/>
            <person name="Lane K.R."/>
            <person name="Thomas B.C."/>
            <person name="Pan C."/>
            <person name="Northen T.R."/>
            <person name="Banfield J.F."/>
        </authorList>
    </citation>
    <scope>NUCLEOTIDE SEQUENCE [LARGE SCALE GENOMIC DNA]</scope>
    <source>
        <strain evidence="3">WS_10</strain>
    </source>
</reference>
<comment type="caution">
    <text evidence="3">The sequence shown here is derived from an EMBL/GenBank/DDBJ whole genome shotgun (WGS) entry which is preliminary data.</text>
</comment>
<dbReference type="GO" id="GO:0046872">
    <property type="term" value="F:metal ion binding"/>
    <property type="evidence" value="ECO:0007669"/>
    <property type="project" value="InterPro"/>
</dbReference>
<dbReference type="AlphaFoldDB" id="A0A538U070"/>
<name>A0A538U070_UNCEI</name>
<dbReference type="Proteomes" id="UP000319836">
    <property type="component" value="Unassembled WGS sequence"/>
</dbReference>
<protein>
    <submittedName>
        <fullName evidence="3">Insulinase family protein</fullName>
    </submittedName>
</protein>
<accession>A0A538U070</accession>
<feature type="region of interest" description="Disordered" evidence="1">
    <location>
        <begin position="49"/>
        <end position="68"/>
    </location>
</feature>
<proteinExistence type="predicted"/>
<sequence>MTRLDSHALRRLHAERFHAGTVAVVCARGLYLDDLQAVLSEGPLADLGPKPSEPDCCPTARDPEPEPSRIATDAVCHMVFASRGIGLSDPDLPALDVFNTLSGAELHRILRLERGLTYDVRIDHVPYVGVGQWRSYVVTSVEHEGEVREITARLIQSWSGEPRPPDATDRAVRQMAGRFRMSLENSEEVVTWIGEHLVTARNPSAGLSDYLDRIERVTPRDVQRVARRLLADGFRSVTLGGRTP</sequence>